<gene>
    <name evidence="4" type="ORF">HXK00_02815</name>
</gene>
<accession>A0A929MRU9</accession>
<protein>
    <submittedName>
        <fullName evidence="4">CsbD family protein</fullName>
    </submittedName>
</protein>
<evidence type="ECO:0000256" key="2">
    <source>
        <dbReference type="SAM" id="MobiDB-lite"/>
    </source>
</evidence>
<reference evidence="4" key="1">
    <citation type="submission" date="2020-04" db="EMBL/GenBank/DDBJ databases">
        <title>Deep metagenomics examines the oral microbiome during advanced dental caries in children, revealing novel taxa and co-occurrences with host molecules.</title>
        <authorList>
            <person name="Baker J.L."/>
            <person name="Morton J.T."/>
            <person name="Dinis M."/>
            <person name="Alvarez R."/>
            <person name="Tran N.C."/>
            <person name="Knight R."/>
            <person name="Edlund A."/>
        </authorList>
    </citation>
    <scope>NUCLEOTIDE SEQUENCE</scope>
    <source>
        <strain evidence="4">JCVI_23_bin.16</strain>
    </source>
</reference>
<comment type="similarity">
    <text evidence="1">Belongs to the UPF0337 (CsbD) family.</text>
</comment>
<dbReference type="SUPFAM" id="SSF69047">
    <property type="entry name" value="Hypothetical protein YjbJ"/>
    <property type="match status" value="1"/>
</dbReference>
<dbReference type="Gene3D" id="1.10.1470.10">
    <property type="entry name" value="YjbJ"/>
    <property type="match status" value="1"/>
</dbReference>
<name>A0A929MRU9_ABIDE</name>
<dbReference type="InterPro" id="IPR036629">
    <property type="entry name" value="YjbJ_sf"/>
</dbReference>
<dbReference type="RefSeq" id="WP_291454379.1">
    <property type="nucleotide sequence ID" value="NZ_CAMIKC010000031.1"/>
</dbReference>
<feature type="region of interest" description="Disordered" evidence="2">
    <location>
        <begin position="1"/>
        <end position="24"/>
    </location>
</feature>
<comment type="caution">
    <text evidence="4">The sequence shown here is derived from an EMBL/GenBank/DDBJ whole genome shotgun (WGS) entry which is preliminary data.</text>
</comment>
<evidence type="ECO:0000256" key="1">
    <source>
        <dbReference type="ARBA" id="ARBA00009129"/>
    </source>
</evidence>
<organism evidence="4 5">
    <name type="scientific">Abiotrophia defectiva</name>
    <name type="common">Streptococcus defectivus</name>
    <dbReference type="NCBI Taxonomy" id="46125"/>
    <lineage>
        <taxon>Bacteria</taxon>
        <taxon>Bacillati</taxon>
        <taxon>Bacillota</taxon>
        <taxon>Bacilli</taxon>
        <taxon>Lactobacillales</taxon>
        <taxon>Aerococcaceae</taxon>
        <taxon>Abiotrophia</taxon>
    </lineage>
</organism>
<dbReference type="EMBL" id="JABZFV010000037">
    <property type="protein sequence ID" value="MBF0934561.1"/>
    <property type="molecule type" value="Genomic_DNA"/>
</dbReference>
<dbReference type="InterPro" id="IPR008462">
    <property type="entry name" value="CsbD"/>
</dbReference>
<dbReference type="Proteomes" id="UP000757900">
    <property type="component" value="Unassembled WGS sequence"/>
</dbReference>
<feature type="domain" description="CsbD-like" evidence="3">
    <location>
        <begin position="2"/>
        <end position="51"/>
    </location>
</feature>
<evidence type="ECO:0000313" key="4">
    <source>
        <dbReference type="EMBL" id="MBF0934561.1"/>
    </source>
</evidence>
<proteinExistence type="inferred from homology"/>
<dbReference type="AlphaFoldDB" id="A0A929MRU9"/>
<sequence length="63" mass="6362">MLEDKLDQAAGKVKEVAGKATGDKGLETEGVVEGVVSKAKEVAHDVAEAAKGAVEGIKNSLGK</sequence>
<dbReference type="Pfam" id="PF05532">
    <property type="entry name" value="CsbD"/>
    <property type="match status" value="1"/>
</dbReference>
<evidence type="ECO:0000259" key="3">
    <source>
        <dbReference type="Pfam" id="PF05532"/>
    </source>
</evidence>
<evidence type="ECO:0000313" key="5">
    <source>
        <dbReference type="Proteomes" id="UP000757900"/>
    </source>
</evidence>